<dbReference type="OrthoDB" id="3898179at2759"/>
<gene>
    <name evidence="1" type="ORF">B9G98_02443</name>
</gene>
<comment type="caution">
    <text evidence="1">The sequence shown here is derived from an EMBL/GenBank/DDBJ whole genome shotgun (WGS) entry which is preliminary data.</text>
</comment>
<keyword evidence="2" id="KW-1185">Reference proteome</keyword>
<reference evidence="1 2" key="1">
    <citation type="submission" date="2017-04" db="EMBL/GenBank/DDBJ databases">
        <title>Genome sequencing of [Candida] sorbophila.</title>
        <authorList>
            <person name="Ahn J.O."/>
        </authorList>
    </citation>
    <scope>NUCLEOTIDE SEQUENCE [LARGE SCALE GENOMIC DNA]</scope>
    <source>
        <strain evidence="1 2">DS02</strain>
    </source>
</reference>
<evidence type="ECO:0008006" key="3">
    <source>
        <dbReference type="Google" id="ProtNLM"/>
    </source>
</evidence>
<organism evidence="1 2">
    <name type="scientific">Wickerhamiella sorbophila</name>
    <dbReference type="NCBI Taxonomy" id="45607"/>
    <lineage>
        <taxon>Eukaryota</taxon>
        <taxon>Fungi</taxon>
        <taxon>Dikarya</taxon>
        <taxon>Ascomycota</taxon>
        <taxon>Saccharomycotina</taxon>
        <taxon>Dipodascomycetes</taxon>
        <taxon>Dipodascales</taxon>
        <taxon>Trichomonascaceae</taxon>
        <taxon>Wickerhamiella</taxon>
    </lineage>
</organism>
<accession>A0A2T0FIJ6</accession>
<dbReference type="PANTHER" id="PTHR16469">
    <property type="entry name" value="UBIQUITIN-ASSOCIATED AND SH3 DOMAIN-CONTAINING BA-RELATED"/>
    <property type="match status" value="1"/>
</dbReference>
<dbReference type="InterPro" id="IPR013078">
    <property type="entry name" value="His_Pase_superF_clade-1"/>
</dbReference>
<dbReference type="Pfam" id="PF00300">
    <property type="entry name" value="His_Phos_1"/>
    <property type="match status" value="1"/>
</dbReference>
<dbReference type="Proteomes" id="UP000238350">
    <property type="component" value="Unassembled WGS sequence"/>
</dbReference>
<dbReference type="InterPro" id="IPR051710">
    <property type="entry name" value="Phosphatase_SH3-domain"/>
</dbReference>
<dbReference type="GeneID" id="36516191"/>
<dbReference type="EMBL" id="NDIQ01000021">
    <property type="protein sequence ID" value="PRT54823.1"/>
    <property type="molecule type" value="Genomic_DNA"/>
</dbReference>
<dbReference type="InterPro" id="IPR029033">
    <property type="entry name" value="His_PPase_superfam"/>
</dbReference>
<name>A0A2T0FIJ6_9ASCO</name>
<sequence>MIEQVVVVRHAEREDTVNKEWAASNALSYDTPLSAHGFEQAEALASDLSGMCIAQKLGCKLRVAVVFGEWMNPDYFDLSVPPADNHTSITASSYNWVVREARSAVQYLDFAYDTRALGLPGSYGETWEEMHARAIRGIDTAIASEHNSVVIVVTHGSLCNSILGHLRRVPEMRRISQASWEAVKVTH</sequence>
<protein>
    <recommendedName>
        <fullName evidence="3">Histidine phosphatase family protein</fullName>
    </recommendedName>
</protein>
<dbReference type="Gene3D" id="3.40.50.1240">
    <property type="entry name" value="Phosphoglycerate mutase-like"/>
    <property type="match status" value="2"/>
</dbReference>
<dbReference type="PANTHER" id="PTHR16469:SF27">
    <property type="entry name" value="UBIQUITIN-ASSOCIATED AND SH3 DOMAIN-CONTAINING BA-RELATED"/>
    <property type="match status" value="1"/>
</dbReference>
<dbReference type="RefSeq" id="XP_024664768.1">
    <property type="nucleotide sequence ID" value="XM_024809000.1"/>
</dbReference>
<evidence type="ECO:0000313" key="1">
    <source>
        <dbReference type="EMBL" id="PRT54823.1"/>
    </source>
</evidence>
<proteinExistence type="predicted"/>
<dbReference type="SUPFAM" id="SSF53254">
    <property type="entry name" value="Phosphoglycerate mutase-like"/>
    <property type="match status" value="1"/>
</dbReference>
<dbReference type="AlphaFoldDB" id="A0A2T0FIJ6"/>
<evidence type="ECO:0000313" key="2">
    <source>
        <dbReference type="Proteomes" id="UP000238350"/>
    </source>
</evidence>
<dbReference type="STRING" id="45607.A0A2T0FIJ6"/>